<dbReference type="OrthoDB" id="10261040at2759"/>
<keyword evidence="3" id="KW-0805">Transcription regulation</keyword>
<evidence type="ECO:0000313" key="8">
    <source>
        <dbReference type="Proteomes" id="UP000230002"/>
    </source>
</evidence>
<dbReference type="EMBL" id="AYKW01000006">
    <property type="protein sequence ID" value="PIL34095.1"/>
    <property type="molecule type" value="Genomic_DNA"/>
</dbReference>
<feature type="region of interest" description="Disordered" evidence="6">
    <location>
        <begin position="144"/>
        <end position="184"/>
    </location>
</feature>
<accession>A0A2G8SJZ5</accession>
<comment type="similarity">
    <text evidence="2">Belongs to the Mediator complex subunit 27 family.</text>
</comment>
<proteinExistence type="inferred from homology"/>
<feature type="region of interest" description="Disordered" evidence="6">
    <location>
        <begin position="1"/>
        <end position="46"/>
    </location>
</feature>
<dbReference type="STRING" id="1077348.A0A2G8SJZ5"/>
<keyword evidence="5" id="KW-0539">Nucleus</keyword>
<gene>
    <name evidence="7" type="ORF">GSI_03806</name>
</gene>
<sequence length="396" mass="42639">MSTGGMADPSSVGTPAPPSSGPASDPVPPPPVPPSAQPSAPENVDARATMPATTPLSELATLRAHILTLTELNNRLQAVRNIPAQLLRPPGSDPNSTLLTHGFKELGAIAEAVRTEKVQDALQAARKSELADVTGLSANLRRETLKRRRVHEPRPHLSPSVTKCACRRPPSPESPQPYRETESNEAAFFPPSERGAVPVRLEALPAYIRDHNNASKNKLHIVAPNKARSLTCPVTLRFTAPHVVTVYLTLDFSTGNDRGLIIENATAIGAREQKPPHSQSDYMAFQQLSQQLAKVIRSDPSAPLQAYVALLSSYDRLFVDTCSNCQRVISAEGHVPPVVRKRLISSPEANSKVPIWDVRHVLCKYEPPPPQPNPSEHSTENEGDGGGENNGGANNA</sequence>
<comment type="caution">
    <text evidence="7">The sequence shown here is derived from an EMBL/GenBank/DDBJ whole genome shotgun (WGS) entry which is preliminary data.</text>
</comment>
<evidence type="ECO:0000256" key="3">
    <source>
        <dbReference type="ARBA" id="ARBA00023015"/>
    </source>
</evidence>
<dbReference type="GO" id="GO:0016592">
    <property type="term" value="C:mediator complex"/>
    <property type="evidence" value="ECO:0007669"/>
    <property type="project" value="InterPro"/>
</dbReference>
<evidence type="ECO:0008006" key="9">
    <source>
        <dbReference type="Google" id="ProtNLM"/>
    </source>
</evidence>
<keyword evidence="8" id="KW-1185">Reference proteome</keyword>
<evidence type="ECO:0000256" key="6">
    <source>
        <dbReference type="SAM" id="MobiDB-lite"/>
    </source>
</evidence>
<evidence type="ECO:0000256" key="4">
    <source>
        <dbReference type="ARBA" id="ARBA00023163"/>
    </source>
</evidence>
<dbReference type="InterPro" id="IPR021627">
    <property type="entry name" value="Mediator_Med27"/>
</dbReference>
<evidence type="ECO:0000313" key="7">
    <source>
        <dbReference type="EMBL" id="PIL34095.1"/>
    </source>
</evidence>
<dbReference type="Pfam" id="PF11571">
    <property type="entry name" value="Med27"/>
    <property type="match status" value="1"/>
</dbReference>
<name>A0A2G8SJZ5_9APHY</name>
<keyword evidence="4" id="KW-0804">Transcription</keyword>
<dbReference type="Proteomes" id="UP000230002">
    <property type="component" value="Unassembled WGS sequence"/>
</dbReference>
<feature type="region of interest" description="Disordered" evidence="6">
    <location>
        <begin position="364"/>
        <end position="396"/>
    </location>
</feature>
<reference evidence="7 8" key="1">
    <citation type="journal article" date="2015" name="Sci. Rep.">
        <title>Chromosome-level genome map provides insights into diverse defense mechanisms in the medicinal fungus Ganoderma sinense.</title>
        <authorList>
            <person name="Zhu Y."/>
            <person name="Xu J."/>
            <person name="Sun C."/>
            <person name="Zhou S."/>
            <person name="Xu H."/>
            <person name="Nelson D.R."/>
            <person name="Qian J."/>
            <person name="Song J."/>
            <person name="Luo H."/>
            <person name="Xiang L."/>
            <person name="Li Y."/>
            <person name="Xu Z."/>
            <person name="Ji A."/>
            <person name="Wang L."/>
            <person name="Lu S."/>
            <person name="Hayward A."/>
            <person name="Sun W."/>
            <person name="Li X."/>
            <person name="Schwartz D.C."/>
            <person name="Wang Y."/>
            <person name="Chen S."/>
        </authorList>
    </citation>
    <scope>NUCLEOTIDE SEQUENCE [LARGE SCALE GENOMIC DNA]</scope>
    <source>
        <strain evidence="7 8">ZZ0214-1</strain>
    </source>
</reference>
<comment type="subcellular location">
    <subcellularLocation>
        <location evidence="1">Nucleus</location>
    </subcellularLocation>
</comment>
<dbReference type="AlphaFoldDB" id="A0A2G8SJZ5"/>
<organism evidence="7 8">
    <name type="scientific">Ganoderma sinense ZZ0214-1</name>
    <dbReference type="NCBI Taxonomy" id="1077348"/>
    <lineage>
        <taxon>Eukaryota</taxon>
        <taxon>Fungi</taxon>
        <taxon>Dikarya</taxon>
        <taxon>Basidiomycota</taxon>
        <taxon>Agaricomycotina</taxon>
        <taxon>Agaricomycetes</taxon>
        <taxon>Polyporales</taxon>
        <taxon>Polyporaceae</taxon>
        <taxon>Ganoderma</taxon>
    </lineage>
</organism>
<protein>
    <recommendedName>
        <fullName evidence="9">Mediator complex subunit 27</fullName>
    </recommendedName>
</protein>
<feature type="compositionally biased region" description="Pro residues" evidence="6">
    <location>
        <begin position="15"/>
        <end position="36"/>
    </location>
</feature>
<evidence type="ECO:0000256" key="1">
    <source>
        <dbReference type="ARBA" id="ARBA00004123"/>
    </source>
</evidence>
<evidence type="ECO:0000256" key="2">
    <source>
        <dbReference type="ARBA" id="ARBA00008048"/>
    </source>
</evidence>
<evidence type="ECO:0000256" key="5">
    <source>
        <dbReference type="ARBA" id="ARBA00023242"/>
    </source>
</evidence>